<dbReference type="Pfam" id="PF00498">
    <property type="entry name" value="FHA"/>
    <property type="match status" value="1"/>
</dbReference>
<dbReference type="EMBL" id="RSCE01000011">
    <property type="protein sequence ID" value="RSH79093.1"/>
    <property type="molecule type" value="Genomic_DNA"/>
</dbReference>
<feature type="compositionally biased region" description="Polar residues" evidence="1">
    <location>
        <begin position="964"/>
        <end position="973"/>
    </location>
</feature>
<dbReference type="Gene3D" id="2.60.200.20">
    <property type="match status" value="1"/>
</dbReference>
<feature type="region of interest" description="Disordered" evidence="1">
    <location>
        <begin position="591"/>
        <end position="696"/>
    </location>
</feature>
<gene>
    <name evidence="3" type="ORF">EHS24_002027</name>
</gene>
<dbReference type="PROSITE" id="PS50006">
    <property type="entry name" value="FHA_DOMAIN"/>
    <property type="match status" value="1"/>
</dbReference>
<dbReference type="CDD" id="cd22673">
    <property type="entry name" value="FHA_Ki67"/>
    <property type="match status" value="1"/>
</dbReference>
<dbReference type="STRING" id="105984.A0A427XJX7"/>
<dbReference type="InterPro" id="IPR000253">
    <property type="entry name" value="FHA_dom"/>
</dbReference>
<feature type="region of interest" description="Disordered" evidence="1">
    <location>
        <begin position="873"/>
        <end position="1200"/>
    </location>
</feature>
<organism evidence="3 4">
    <name type="scientific">Apiotrichum porosum</name>
    <dbReference type="NCBI Taxonomy" id="105984"/>
    <lineage>
        <taxon>Eukaryota</taxon>
        <taxon>Fungi</taxon>
        <taxon>Dikarya</taxon>
        <taxon>Basidiomycota</taxon>
        <taxon>Agaricomycotina</taxon>
        <taxon>Tremellomycetes</taxon>
        <taxon>Trichosporonales</taxon>
        <taxon>Trichosporonaceae</taxon>
        <taxon>Apiotrichum</taxon>
    </lineage>
</organism>
<name>A0A427XJX7_9TREE</name>
<evidence type="ECO:0000313" key="4">
    <source>
        <dbReference type="Proteomes" id="UP000279236"/>
    </source>
</evidence>
<feature type="compositionally biased region" description="Acidic residues" evidence="1">
    <location>
        <begin position="255"/>
        <end position="267"/>
    </location>
</feature>
<dbReference type="RefSeq" id="XP_028474240.1">
    <property type="nucleotide sequence ID" value="XM_028617777.1"/>
</dbReference>
<feature type="region of interest" description="Disordered" evidence="1">
    <location>
        <begin position="541"/>
        <end position="562"/>
    </location>
</feature>
<dbReference type="GeneID" id="39586570"/>
<dbReference type="SUPFAM" id="SSF49879">
    <property type="entry name" value="SMAD/FHA domain"/>
    <property type="match status" value="1"/>
</dbReference>
<feature type="compositionally biased region" description="Acidic residues" evidence="1">
    <location>
        <begin position="391"/>
        <end position="400"/>
    </location>
</feature>
<feature type="domain" description="FHA" evidence="2">
    <location>
        <begin position="38"/>
        <end position="81"/>
    </location>
</feature>
<feature type="compositionally biased region" description="Acidic residues" evidence="1">
    <location>
        <begin position="928"/>
        <end position="938"/>
    </location>
</feature>
<evidence type="ECO:0000259" key="2">
    <source>
        <dbReference type="PROSITE" id="PS50006"/>
    </source>
</evidence>
<feature type="compositionally biased region" description="Polar residues" evidence="1">
    <location>
        <begin position="1072"/>
        <end position="1096"/>
    </location>
</feature>
<protein>
    <recommendedName>
        <fullName evidence="2">FHA domain-containing protein</fullName>
    </recommendedName>
</protein>
<feature type="region of interest" description="Disordered" evidence="1">
    <location>
        <begin position="341"/>
        <end position="526"/>
    </location>
</feature>
<evidence type="ECO:0000313" key="3">
    <source>
        <dbReference type="EMBL" id="RSH79093.1"/>
    </source>
</evidence>
<reference evidence="3 4" key="1">
    <citation type="submission" date="2018-11" db="EMBL/GenBank/DDBJ databases">
        <title>Genome sequence of Apiotrichum porosum DSM 27194.</title>
        <authorList>
            <person name="Aliyu H."/>
            <person name="Gorte O."/>
            <person name="Ochsenreither K."/>
        </authorList>
    </citation>
    <scope>NUCLEOTIDE SEQUENCE [LARGE SCALE GENOMIC DNA]</scope>
    <source>
        <strain evidence="3 4">DSM 27194</strain>
    </source>
</reference>
<dbReference type="InterPro" id="IPR008984">
    <property type="entry name" value="SMAD_FHA_dom_sf"/>
</dbReference>
<comment type="caution">
    <text evidence="3">The sequence shown here is derived from an EMBL/GenBank/DDBJ whole genome shotgun (WGS) entry which is preliminary data.</text>
</comment>
<feature type="region of interest" description="Disordered" evidence="1">
    <location>
        <begin position="156"/>
        <end position="188"/>
    </location>
</feature>
<feature type="region of interest" description="Disordered" evidence="1">
    <location>
        <begin position="125"/>
        <end position="144"/>
    </location>
</feature>
<accession>A0A427XJX7</accession>
<dbReference type="OrthoDB" id="6288785at2759"/>
<feature type="compositionally biased region" description="Acidic residues" evidence="1">
    <location>
        <begin position="515"/>
        <end position="526"/>
    </location>
</feature>
<dbReference type="AlphaFoldDB" id="A0A427XJX7"/>
<evidence type="ECO:0000256" key="1">
    <source>
        <dbReference type="SAM" id="MobiDB-lite"/>
    </source>
</evidence>
<sequence length="1200" mass="129485">MRAASPPIESRTVYGTVELVARKSGKVLSTFPIDAERVTFGRDYDCDIRIYQPDVSKLHAEVLIDVASGAASLVVHGHNGVVYCAAGGKPTLHNPPEVLLLGDGDTFTIRKKQCRFTYGEPATPLAYMSPAPKRTSESATPRRRTSMRLSIVPQGKRFMPSPAKPRGLGLMHGATPAKSTLSEEIEPPQEFEELVDVAEGDEGDRLYLEKKDDEEEEEEDEGAPCFNPFMTPQPKRKAELGHTTAVPHTLVIPPPEDDKEEEEEEDVPPPSTVPWSPRSRPVPLPLASDAQFEEAPAPTTPGRNLVPAPPVSARLAYSTPRGSDSLRKSLLLRSARKVWEETHSQGIDGAEANGFIETGRRRKSLNSPKPASPRKSLTPVLVPPHVASDSESSEEEEDASDKENGLQWVYEDGQHADVSQFDDSDSDRESLDADFMIPGQSIIDFHNHVEEPSDSEEEEEDEIEYEEDDEEFEPFETRGWSPNSEELAYSQEESGEDEEEHDAAGVDANSSQESLELEDNDGFDVDGDFEVEVNTMQVDPAAIPLPDSPAPPLAGRFYTPQPQRTALGGARMSLAGIGSNAMQFAPLISPPREAQVPTTPGRLGKPVRSSFTPSKDAPVTPPPNVPATPAKTPGTGMTQRQRDKLATPRALPEPPKSFRSPVKDQHPLTNLMATPTHRALASPPSVPVDVDEEEEDNVLVPRTPMDDIKRRLGALRLKSASAKRQSLGASGNTAQPARRATVGFVLPETPSRNANIQVAPHTARRAPAAPRVDVIDEADGESLPPTPTAGVIDAPMLALATGDEDANEAEEAEVIAEVTPKRSKRVSMSYAGVRDMLNTPVVPKTPALDGVRQMLQSPKQQATPMLAGVKELLREPPVEPKTPSLAGVKDMFRTSTVAPTPRFDGVKEMFAGRHVPQTPGMEGVKEMLEEDENEEDEVNNLPEPVNDAPEPIEDKPQDPEPISLPSSGESSPNPLAKRPSRLPTSTRRTVSNPVKPPTTAPKRSTRAQSKEAPTTTTLSEPARRTRTAAHPVDPPASEPARVTRTRGKSAAPSEPEKEEQVPSLPTGRTARTARSVSAPTRRTRQATEPATDASSTSKRKGRTALAEATDQDKPEPVPAPAKTARRKASKADLASAAVAEPKAKATAAPVTKGKKAEVIPTETKSAPTRRTTRGKENNATGSAGEIPKPVGVAARTRSHA</sequence>
<feature type="compositionally biased region" description="Acidic residues" evidence="1">
    <location>
        <begin position="212"/>
        <end position="222"/>
    </location>
</feature>
<feature type="region of interest" description="Disordered" evidence="1">
    <location>
        <begin position="209"/>
        <end position="326"/>
    </location>
</feature>
<keyword evidence="4" id="KW-1185">Reference proteome</keyword>
<proteinExistence type="predicted"/>
<feature type="compositionally biased region" description="Low complexity" evidence="1">
    <location>
        <begin position="1131"/>
        <end position="1151"/>
    </location>
</feature>
<feature type="compositionally biased region" description="Acidic residues" evidence="1">
    <location>
        <begin position="452"/>
        <end position="474"/>
    </location>
</feature>
<dbReference type="Proteomes" id="UP000279236">
    <property type="component" value="Unassembled WGS sequence"/>
</dbReference>